<dbReference type="PROSITE" id="PS50975">
    <property type="entry name" value="ATP_GRASP"/>
    <property type="match status" value="1"/>
</dbReference>
<keyword evidence="1" id="KW-0436">Ligase</keyword>
<evidence type="ECO:0000256" key="4">
    <source>
        <dbReference type="PROSITE-ProRule" id="PRU00409"/>
    </source>
</evidence>
<dbReference type="SMART" id="SM01209">
    <property type="entry name" value="GARS_A"/>
    <property type="match status" value="1"/>
</dbReference>
<dbReference type="PANTHER" id="PTHR43585">
    <property type="entry name" value="FUMIPYRROLE BIOSYNTHESIS PROTEIN C"/>
    <property type="match status" value="1"/>
</dbReference>
<evidence type="ECO:0000313" key="8">
    <source>
        <dbReference type="Proteomes" id="UP001255856"/>
    </source>
</evidence>
<keyword evidence="3 4" id="KW-0067">ATP-binding</keyword>
<dbReference type="AlphaFoldDB" id="A0AAD9IPD7"/>
<organism evidence="7 8">
    <name type="scientific">Prototheca wickerhamii</name>
    <dbReference type="NCBI Taxonomy" id="3111"/>
    <lineage>
        <taxon>Eukaryota</taxon>
        <taxon>Viridiplantae</taxon>
        <taxon>Chlorophyta</taxon>
        <taxon>core chlorophytes</taxon>
        <taxon>Trebouxiophyceae</taxon>
        <taxon>Chlorellales</taxon>
        <taxon>Chlorellaceae</taxon>
        <taxon>Prototheca</taxon>
    </lineage>
</organism>
<dbReference type="GO" id="GO:0005524">
    <property type="term" value="F:ATP binding"/>
    <property type="evidence" value="ECO:0007669"/>
    <property type="project" value="UniProtKB-UniRule"/>
</dbReference>
<dbReference type="Gene3D" id="3.30.470.20">
    <property type="entry name" value="ATP-grasp fold, B domain"/>
    <property type="match status" value="1"/>
</dbReference>
<dbReference type="InterPro" id="IPR011761">
    <property type="entry name" value="ATP-grasp"/>
</dbReference>
<feature type="region of interest" description="Disordered" evidence="5">
    <location>
        <begin position="68"/>
        <end position="88"/>
    </location>
</feature>
<feature type="domain" description="ATP-grasp" evidence="6">
    <location>
        <begin position="273"/>
        <end position="493"/>
    </location>
</feature>
<dbReference type="InterPro" id="IPR041472">
    <property type="entry name" value="BL00235/CARNS1_N"/>
</dbReference>
<reference evidence="7" key="1">
    <citation type="submission" date="2021-01" db="EMBL/GenBank/DDBJ databases">
        <authorList>
            <person name="Eckstrom K.M.E."/>
        </authorList>
    </citation>
    <scope>NUCLEOTIDE SEQUENCE</scope>
    <source>
        <strain evidence="7">UVCC 0001</strain>
    </source>
</reference>
<evidence type="ECO:0000256" key="1">
    <source>
        <dbReference type="ARBA" id="ARBA00022598"/>
    </source>
</evidence>
<keyword evidence="2 4" id="KW-0547">Nucleotide-binding</keyword>
<dbReference type="Gene3D" id="3.40.50.20">
    <property type="match status" value="1"/>
</dbReference>
<evidence type="ECO:0000256" key="3">
    <source>
        <dbReference type="ARBA" id="ARBA00022840"/>
    </source>
</evidence>
<evidence type="ECO:0000256" key="2">
    <source>
        <dbReference type="ARBA" id="ARBA00022741"/>
    </source>
</evidence>
<dbReference type="Pfam" id="PF18130">
    <property type="entry name" value="ATPgrasp_N"/>
    <property type="match status" value="1"/>
</dbReference>
<dbReference type="SUPFAM" id="SSF56059">
    <property type="entry name" value="Glutathione synthetase ATP-binding domain-like"/>
    <property type="match status" value="1"/>
</dbReference>
<dbReference type="Pfam" id="PF08443">
    <property type="entry name" value="RimK"/>
    <property type="match status" value="1"/>
</dbReference>
<comment type="caution">
    <text evidence="7">The sequence shown here is derived from an EMBL/GenBank/DDBJ whole genome shotgun (WGS) entry which is preliminary data.</text>
</comment>
<evidence type="ECO:0000256" key="5">
    <source>
        <dbReference type="SAM" id="MobiDB-lite"/>
    </source>
</evidence>
<evidence type="ECO:0000313" key="7">
    <source>
        <dbReference type="EMBL" id="KAK2080067.1"/>
    </source>
</evidence>
<dbReference type="InterPro" id="IPR013651">
    <property type="entry name" value="ATP-grasp_RimK-type"/>
</dbReference>
<dbReference type="Pfam" id="PF13535">
    <property type="entry name" value="ATP-grasp_4"/>
    <property type="match status" value="1"/>
</dbReference>
<gene>
    <name evidence="7" type="ORF">QBZ16_002463</name>
</gene>
<proteinExistence type="predicted"/>
<evidence type="ECO:0000259" key="6">
    <source>
        <dbReference type="PROSITE" id="PS50975"/>
    </source>
</evidence>
<dbReference type="GO" id="GO:0046872">
    <property type="term" value="F:metal ion binding"/>
    <property type="evidence" value="ECO:0007669"/>
    <property type="project" value="InterPro"/>
</dbReference>
<name>A0AAD9IPD7_PROWI</name>
<sequence>MSGIRSALTSALTGVAQSLKPTKVQADKDAFPCLDADETANAMASLDLGTKLPSSAPQQLSSSQVDYALSPTGRRSGKEVPPSSLSRESVNTNFLTQAVIGSLPKGLTPAEREAVAASTPLSPSLNLLNSLPRGQLHQRTAQATALRRSVLRGSVIVFITAGYSGKRFIFERAKELGVRSIVVDGPDSWAIEMERDGTIEKFVPLDMSESDTVLERCLEAIKEARAALGGDLDGVVSFSEMAQPLVARLAEKLGLPGPAPSVVDAARDKHATRQCMAAAGLPTPRNQLIEKEEDLAAAAKHVGFPAVIKPIYGAASIGVLRVDSEEALRTGYARVRRELASASVVDGALLGGDAAGDAEPEGNADTWIQTTVMMEEYLDGPEVDVDLVMSEGQAVYGAVTDNWPTLEPYFNETGSNSPSILPSQQQRELLDLALRSVQALGFEAGVFHVECKYTSRGARLIEVNCRMGGGPVRNMNLMVWGVDLVEEALLAVAGIPSRPNVAPKPLRYIGEYLLNAQKTGVLGNLDFLKEFEARKGVLMVKPLVAEGSKVVCVEDGLPTWIVEIIVEADSGKGAVEAAEALEKEISARMPIS</sequence>
<keyword evidence="8" id="KW-1185">Reference proteome</keyword>
<dbReference type="EMBL" id="JASFZW010000002">
    <property type="protein sequence ID" value="KAK2080067.1"/>
    <property type="molecule type" value="Genomic_DNA"/>
</dbReference>
<accession>A0AAD9IPD7</accession>
<dbReference type="PANTHER" id="PTHR43585:SF2">
    <property type="entry name" value="ATP-GRASP ENZYME FSQD"/>
    <property type="match status" value="1"/>
</dbReference>
<dbReference type="Proteomes" id="UP001255856">
    <property type="component" value="Unassembled WGS sequence"/>
</dbReference>
<dbReference type="InterPro" id="IPR052032">
    <property type="entry name" value="ATP-dep_AA_Ligase"/>
</dbReference>
<dbReference type="GO" id="GO:0016874">
    <property type="term" value="F:ligase activity"/>
    <property type="evidence" value="ECO:0007669"/>
    <property type="project" value="UniProtKB-KW"/>
</dbReference>
<protein>
    <recommendedName>
        <fullName evidence="6">ATP-grasp domain-containing protein</fullName>
    </recommendedName>
</protein>